<dbReference type="InterPro" id="IPR000160">
    <property type="entry name" value="GGDEF_dom"/>
</dbReference>
<feature type="transmembrane region" description="Helical" evidence="2">
    <location>
        <begin position="121"/>
        <end position="140"/>
    </location>
</feature>
<dbReference type="SMART" id="SM00267">
    <property type="entry name" value="GGDEF"/>
    <property type="match status" value="1"/>
</dbReference>
<dbReference type="CDD" id="cd01949">
    <property type="entry name" value="GGDEF"/>
    <property type="match status" value="1"/>
</dbReference>
<feature type="transmembrane region" description="Helical" evidence="2">
    <location>
        <begin position="31"/>
        <end position="48"/>
    </location>
</feature>
<keyword evidence="2" id="KW-1133">Transmembrane helix</keyword>
<dbReference type="PANTHER" id="PTHR46663:SF4">
    <property type="entry name" value="DIGUANYLATE CYCLASE DGCT-RELATED"/>
    <property type="match status" value="1"/>
</dbReference>
<gene>
    <name evidence="4" type="ORF">SAMN06264365_10586</name>
</gene>
<dbReference type="RefSeq" id="WP_089293799.1">
    <property type="nucleotide sequence ID" value="NZ_BOMU01000035.1"/>
</dbReference>
<keyword evidence="5" id="KW-1185">Reference proteome</keyword>
<evidence type="ECO:0000313" key="5">
    <source>
        <dbReference type="Proteomes" id="UP000198415"/>
    </source>
</evidence>
<feature type="transmembrane region" description="Helical" evidence="2">
    <location>
        <begin position="283"/>
        <end position="302"/>
    </location>
</feature>
<evidence type="ECO:0000259" key="3">
    <source>
        <dbReference type="PROSITE" id="PS50887"/>
    </source>
</evidence>
<dbReference type="PROSITE" id="PS50887">
    <property type="entry name" value="GGDEF"/>
    <property type="match status" value="1"/>
</dbReference>
<protein>
    <submittedName>
        <fullName evidence="4">Diguanylate cyclase (GGDEF) domain-containing protein</fullName>
    </submittedName>
</protein>
<dbReference type="Proteomes" id="UP000198415">
    <property type="component" value="Unassembled WGS sequence"/>
</dbReference>
<evidence type="ECO:0000313" key="4">
    <source>
        <dbReference type="EMBL" id="SNR73163.1"/>
    </source>
</evidence>
<sequence length="495" mass="51645">MTRRGVWALILLSVVVFLVRAFVLGPVSGHLLYFAFVVPLCGVAWWAALRPRRDNARQVWGLLALTLNLTVAGDCVQAWQHYFGEVPVVGLADVLWLISYAPQITAMAMMARRRGAGQLSAVTLDALTMTTAAALGSYLFFIEPLFADGGTTLLETIVPAAYPICDVLLLAAVLVLLFTPGRRGAPVLLQLASAGLGLTANVAFNLLPSVGADEWVGLVSNLAVVGLVLMAAVVLHPDRGELTVAGAQLSRMHPARLVFLGVALLTAPVLGTVRTDLHTGERIAVLVATAVCSALVLIRFMIAVREQERGRAQLAVQARLDPLTGLANRTVLGEILGSGGPAVLLYLDLDGFKAVNDLHGHEAGDAVLTAIAARISTAVRADDLVARIGGDEFVVACPGASMAEGTDLAERILRAVAPPVPFAGERLVVGASVGIAMHDGGAGGSTGALRAADEAMYQAKRLGRGRWVLAGTGPSAPAAPDLEPVGGRHDLAVRP</sequence>
<keyword evidence="2" id="KW-0812">Transmembrane</keyword>
<evidence type="ECO:0000256" key="2">
    <source>
        <dbReference type="SAM" id="Phobius"/>
    </source>
</evidence>
<dbReference type="Gene3D" id="3.30.70.270">
    <property type="match status" value="1"/>
</dbReference>
<dbReference type="OrthoDB" id="3514519at2"/>
<feature type="transmembrane region" description="Helical" evidence="2">
    <location>
        <begin position="160"/>
        <end position="178"/>
    </location>
</feature>
<feature type="region of interest" description="Disordered" evidence="1">
    <location>
        <begin position="474"/>
        <end position="495"/>
    </location>
</feature>
<feature type="domain" description="GGDEF" evidence="3">
    <location>
        <begin position="340"/>
        <end position="472"/>
    </location>
</feature>
<dbReference type="PANTHER" id="PTHR46663">
    <property type="entry name" value="DIGUANYLATE CYCLASE DGCT-RELATED"/>
    <property type="match status" value="1"/>
</dbReference>
<dbReference type="NCBIfam" id="TIGR00254">
    <property type="entry name" value="GGDEF"/>
    <property type="match status" value="1"/>
</dbReference>
<accession>A0A238YRD9</accession>
<reference evidence="4 5" key="1">
    <citation type="submission" date="2017-06" db="EMBL/GenBank/DDBJ databases">
        <authorList>
            <person name="Kim H.J."/>
            <person name="Triplett B.A."/>
        </authorList>
    </citation>
    <scope>NUCLEOTIDE SEQUENCE [LARGE SCALE GENOMIC DNA]</scope>
    <source>
        <strain evidence="4 5">DSM 43151</strain>
    </source>
</reference>
<dbReference type="EMBL" id="FZNR01000005">
    <property type="protein sequence ID" value="SNR73163.1"/>
    <property type="molecule type" value="Genomic_DNA"/>
</dbReference>
<dbReference type="InterPro" id="IPR052163">
    <property type="entry name" value="DGC-Regulatory_Protein"/>
</dbReference>
<proteinExistence type="predicted"/>
<organism evidence="4 5">
    <name type="scientific">Actinoplanes regularis</name>
    <dbReference type="NCBI Taxonomy" id="52697"/>
    <lineage>
        <taxon>Bacteria</taxon>
        <taxon>Bacillati</taxon>
        <taxon>Actinomycetota</taxon>
        <taxon>Actinomycetes</taxon>
        <taxon>Micromonosporales</taxon>
        <taxon>Micromonosporaceae</taxon>
        <taxon>Actinoplanes</taxon>
    </lineage>
</organism>
<feature type="transmembrane region" description="Helical" evidence="2">
    <location>
        <begin position="215"/>
        <end position="235"/>
    </location>
</feature>
<dbReference type="InterPro" id="IPR043128">
    <property type="entry name" value="Rev_trsase/Diguanyl_cyclase"/>
</dbReference>
<dbReference type="SUPFAM" id="SSF55073">
    <property type="entry name" value="Nucleotide cyclase"/>
    <property type="match status" value="1"/>
</dbReference>
<keyword evidence="2" id="KW-0472">Membrane</keyword>
<dbReference type="InterPro" id="IPR029787">
    <property type="entry name" value="Nucleotide_cyclase"/>
</dbReference>
<feature type="transmembrane region" description="Helical" evidence="2">
    <location>
        <begin position="255"/>
        <end position="271"/>
    </location>
</feature>
<name>A0A238YRD9_9ACTN</name>
<dbReference type="AlphaFoldDB" id="A0A238YRD9"/>
<evidence type="ECO:0000256" key="1">
    <source>
        <dbReference type="SAM" id="MobiDB-lite"/>
    </source>
</evidence>
<dbReference type="Pfam" id="PF00990">
    <property type="entry name" value="GGDEF"/>
    <property type="match status" value="1"/>
</dbReference>
<feature type="compositionally biased region" description="Basic and acidic residues" evidence="1">
    <location>
        <begin position="486"/>
        <end position="495"/>
    </location>
</feature>
<feature type="transmembrane region" description="Helical" evidence="2">
    <location>
        <begin position="185"/>
        <end position="203"/>
    </location>
</feature>